<gene>
    <name evidence="1" type="ORF">FHK98_17940</name>
</gene>
<proteinExistence type="predicted"/>
<dbReference type="Proteomes" id="UP000538075">
    <property type="component" value="Unassembled WGS sequence"/>
</dbReference>
<name>A0A838WK31_9CYAN</name>
<evidence type="ECO:0000313" key="2">
    <source>
        <dbReference type="Proteomes" id="UP000538075"/>
    </source>
</evidence>
<dbReference type="AlphaFoldDB" id="A0A838WK31"/>
<dbReference type="EMBL" id="VDFG01001176">
    <property type="protein sequence ID" value="MBA4467138.1"/>
    <property type="molecule type" value="Genomic_DNA"/>
</dbReference>
<accession>A0A838WK31</accession>
<reference evidence="1 2" key="1">
    <citation type="journal article" date="2020" name="J. Appl. Phycol.">
        <title>Morphological changes and genome evolution in Raphidiopsis raciborskii CS-506 after 23 years in culture.</title>
        <authorList>
            <person name="Willis A."/>
            <person name="Bent S.J."/>
            <person name="Jameson I.D."/>
        </authorList>
    </citation>
    <scope>NUCLEOTIDE SEQUENCE [LARGE SCALE GENOMIC DNA]</scope>
    <source>
        <strain evidence="1 2">CS-506_A</strain>
    </source>
</reference>
<evidence type="ECO:0000313" key="1">
    <source>
        <dbReference type="EMBL" id="MBA4467138.1"/>
    </source>
</evidence>
<protein>
    <submittedName>
        <fullName evidence="1">Uncharacterized protein</fullName>
    </submittedName>
</protein>
<organism evidence="1 2">
    <name type="scientific">Cylindrospermopsis raciborskii CS-506_A</name>
    <dbReference type="NCBI Taxonomy" id="2585140"/>
    <lineage>
        <taxon>Bacteria</taxon>
        <taxon>Bacillati</taxon>
        <taxon>Cyanobacteriota</taxon>
        <taxon>Cyanophyceae</taxon>
        <taxon>Nostocales</taxon>
        <taxon>Aphanizomenonaceae</taxon>
        <taxon>Cylindrospermopsis</taxon>
    </lineage>
</organism>
<comment type="caution">
    <text evidence="1">The sequence shown here is derived from an EMBL/GenBank/DDBJ whole genome shotgun (WGS) entry which is preliminary data.</text>
</comment>
<sequence>MLLFPNSSIQQVIFILGNREQGMRNKAIYILLFYTLGLNLFTSSHCQKRSRPYPIPRKGE</sequence>